<organism evidence="2 3">
    <name type="scientific">Meristemomyces frigidus</name>
    <dbReference type="NCBI Taxonomy" id="1508187"/>
    <lineage>
        <taxon>Eukaryota</taxon>
        <taxon>Fungi</taxon>
        <taxon>Dikarya</taxon>
        <taxon>Ascomycota</taxon>
        <taxon>Pezizomycotina</taxon>
        <taxon>Dothideomycetes</taxon>
        <taxon>Dothideomycetidae</taxon>
        <taxon>Mycosphaerellales</taxon>
        <taxon>Teratosphaeriaceae</taxon>
        <taxon>Meristemomyces</taxon>
    </lineage>
</organism>
<reference evidence="2" key="1">
    <citation type="submission" date="2023-08" db="EMBL/GenBank/DDBJ databases">
        <title>Black Yeasts Isolated from many extreme environments.</title>
        <authorList>
            <person name="Coleine C."/>
            <person name="Stajich J.E."/>
            <person name="Selbmann L."/>
        </authorList>
    </citation>
    <scope>NUCLEOTIDE SEQUENCE</scope>
    <source>
        <strain evidence="2">CCFEE 5401</strain>
    </source>
</reference>
<dbReference type="PANTHER" id="PTHR15492:SF1">
    <property type="entry name" value="CYCLIN-D1-BINDING PROTEIN 1"/>
    <property type="match status" value="1"/>
</dbReference>
<name>A0AAN7TQ48_9PEZI</name>
<dbReference type="InterPro" id="IPR026907">
    <property type="entry name" value="GCIP-like"/>
</dbReference>
<dbReference type="Proteomes" id="UP001310890">
    <property type="component" value="Unassembled WGS sequence"/>
</dbReference>
<dbReference type="Gene3D" id="1.20.1410.10">
    <property type="entry name" value="I/LWEQ domain"/>
    <property type="match status" value="1"/>
</dbReference>
<dbReference type="GO" id="GO:0005634">
    <property type="term" value="C:nucleus"/>
    <property type="evidence" value="ECO:0007669"/>
    <property type="project" value="TreeGrafter"/>
</dbReference>
<dbReference type="PANTHER" id="PTHR15492">
    <property type="entry name" value="CYCLIN D1-BINDING PROTEIN 1"/>
    <property type="match status" value="1"/>
</dbReference>
<dbReference type="Pfam" id="PF13324">
    <property type="entry name" value="GCIP_N"/>
    <property type="match status" value="1"/>
</dbReference>
<feature type="domain" description="Cyclin-D1-binding protein 1-like N-terminal" evidence="1">
    <location>
        <begin position="51"/>
        <end position="198"/>
    </location>
</feature>
<dbReference type="EMBL" id="JAVRRL010000003">
    <property type="protein sequence ID" value="KAK5118019.1"/>
    <property type="molecule type" value="Genomic_DNA"/>
</dbReference>
<comment type="caution">
    <text evidence="2">The sequence shown here is derived from an EMBL/GenBank/DDBJ whole genome shotgun (WGS) entry which is preliminary data.</text>
</comment>
<dbReference type="Gene3D" id="1.20.1420.10">
    <property type="entry name" value="Talin, central domain"/>
    <property type="match status" value="1"/>
</dbReference>
<dbReference type="AlphaFoldDB" id="A0AAN7TQ48"/>
<accession>A0AAN7TQ48</accession>
<dbReference type="InterPro" id="IPR049317">
    <property type="entry name" value="GCIP-like_N"/>
</dbReference>
<evidence type="ECO:0000313" key="2">
    <source>
        <dbReference type="EMBL" id="KAK5118019.1"/>
    </source>
</evidence>
<evidence type="ECO:0000313" key="3">
    <source>
        <dbReference type="Proteomes" id="UP001310890"/>
    </source>
</evidence>
<proteinExistence type="predicted"/>
<evidence type="ECO:0000259" key="1">
    <source>
        <dbReference type="Pfam" id="PF13324"/>
    </source>
</evidence>
<sequence>MAPREADTQALDDAITSTLTRLTEFAAFLKPSTPSPLTEPIKTPPNPLNVLRDSAMLVKAHTTKISLLAINKPFTPSAIAKVIRLLSAECLPAMMSAVQICEQESGVWSNVIAREAQARVRRVFLEMETLLQEVQAVSQGNGNARSRNSLSSTGVVWESCDALIELQKLGLGGLAVQKAEQWRDTIKDAILELEEWKEGEDPDTEGHDALLDSEDEAVEGDKGSVEDLFFAANSLPSDRLELKTLVEDSINRLRKVVLLYSALLKRRLRTFDKSCDGADEGTDERRAKVSRLDEALAGLQKVPHQVDDLAGCFYDLDEERAKVGLAKCVETALSAALTMKVDWTGNEDEFTAWRVKWKAAVDPDVKEKQAIGG</sequence>
<gene>
    <name evidence="2" type="ORF">LTR62_004063</name>
</gene>
<protein>
    <recommendedName>
        <fullName evidence="1">Cyclin-D1-binding protein 1-like N-terminal domain-containing protein</fullName>
    </recommendedName>
</protein>